<dbReference type="InterPro" id="IPR050890">
    <property type="entry name" value="PTS_EIIA_component"/>
</dbReference>
<evidence type="ECO:0000313" key="8">
    <source>
        <dbReference type="EMBL" id="MBY4797287.1"/>
    </source>
</evidence>
<sequence>MFDRLLTPFRSRRRPLILASPLAGRVVSLGEVNDEVFASGMLGEGVAIQPLSNRVVAPADAKVEVIFPTGHAVALRTDDGLDILIHLGLNTVNLNGEHFVVHAQPGDTVRRGQVLIEFDRRAIASAGFDTIVPVLLRNALEFSSVKPVVNEIVNELDDLIRVRPR</sequence>
<evidence type="ECO:0000256" key="2">
    <source>
        <dbReference type="ARBA" id="ARBA00022448"/>
    </source>
</evidence>
<keyword evidence="4" id="KW-0808">Transferase</keyword>
<dbReference type="Pfam" id="PF00358">
    <property type="entry name" value="PTS_EIIA_1"/>
    <property type="match status" value="1"/>
</dbReference>
<comment type="subcellular location">
    <subcellularLocation>
        <location evidence="1">Cytoplasm</location>
    </subcellularLocation>
</comment>
<dbReference type="InterPro" id="IPR001127">
    <property type="entry name" value="PTS_EIIA_1_perm"/>
</dbReference>
<dbReference type="RefSeq" id="WP_222199056.1">
    <property type="nucleotide sequence ID" value="NZ_JAIMFO010000005.1"/>
</dbReference>
<dbReference type="Proteomes" id="UP000700908">
    <property type="component" value="Unassembled WGS sequence"/>
</dbReference>
<evidence type="ECO:0000256" key="5">
    <source>
        <dbReference type="ARBA" id="ARBA00022683"/>
    </source>
</evidence>
<dbReference type="PANTHER" id="PTHR45008:SF1">
    <property type="entry name" value="PTS SYSTEM GLUCOSE-SPECIFIC EIIA COMPONENT"/>
    <property type="match status" value="1"/>
</dbReference>
<organism evidence="8 9">
    <name type="scientific">Collinsella ureilytica</name>
    <dbReference type="NCBI Taxonomy" id="2869515"/>
    <lineage>
        <taxon>Bacteria</taxon>
        <taxon>Bacillati</taxon>
        <taxon>Actinomycetota</taxon>
        <taxon>Coriobacteriia</taxon>
        <taxon>Coriobacteriales</taxon>
        <taxon>Coriobacteriaceae</taxon>
        <taxon>Collinsella</taxon>
    </lineage>
</organism>
<evidence type="ECO:0000256" key="1">
    <source>
        <dbReference type="ARBA" id="ARBA00004496"/>
    </source>
</evidence>
<gene>
    <name evidence="8" type="ORF">K6V98_02760</name>
</gene>
<evidence type="ECO:0000259" key="7">
    <source>
        <dbReference type="PROSITE" id="PS51093"/>
    </source>
</evidence>
<reference evidence="8 9" key="1">
    <citation type="submission" date="2021-08" db="EMBL/GenBank/DDBJ databases">
        <title>Collinsella faecalis sp. nov. isolated from swine faeces.</title>
        <authorList>
            <person name="Oh B.S."/>
            <person name="Lee J.H."/>
        </authorList>
    </citation>
    <scope>NUCLEOTIDE SEQUENCE [LARGE SCALE GENOMIC DNA]</scope>
    <source>
        <strain evidence="8 9">AGMB00827</strain>
    </source>
</reference>
<dbReference type="PROSITE" id="PS00371">
    <property type="entry name" value="PTS_EIIA_TYPE_1_HIS"/>
    <property type="match status" value="1"/>
</dbReference>
<feature type="domain" description="PTS EIIA type-1" evidence="7">
    <location>
        <begin position="34"/>
        <end position="138"/>
    </location>
</feature>
<dbReference type="PROSITE" id="PS51093">
    <property type="entry name" value="PTS_EIIA_TYPE_1"/>
    <property type="match status" value="1"/>
</dbReference>
<keyword evidence="2" id="KW-0813">Transport</keyword>
<evidence type="ECO:0000256" key="6">
    <source>
        <dbReference type="ARBA" id="ARBA00022777"/>
    </source>
</evidence>
<dbReference type="SUPFAM" id="SSF51261">
    <property type="entry name" value="Duplicated hybrid motif"/>
    <property type="match status" value="1"/>
</dbReference>
<keyword evidence="9" id="KW-1185">Reference proteome</keyword>
<name>A0ABS7MJ56_9ACTN</name>
<keyword evidence="5" id="KW-0598">Phosphotransferase system</keyword>
<evidence type="ECO:0000256" key="3">
    <source>
        <dbReference type="ARBA" id="ARBA00022597"/>
    </source>
</evidence>
<dbReference type="PANTHER" id="PTHR45008">
    <property type="entry name" value="PTS SYSTEM GLUCOSE-SPECIFIC EIIA COMPONENT"/>
    <property type="match status" value="1"/>
</dbReference>
<comment type="caution">
    <text evidence="8">The sequence shown here is derived from an EMBL/GenBank/DDBJ whole genome shotgun (WGS) entry which is preliminary data.</text>
</comment>
<dbReference type="Gene3D" id="2.70.70.10">
    <property type="entry name" value="Glucose Permease (Domain IIA)"/>
    <property type="match status" value="1"/>
</dbReference>
<keyword evidence="3 8" id="KW-0762">Sugar transport</keyword>
<evidence type="ECO:0000313" key="9">
    <source>
        <dbReference type="Proteomes" id="UP000700908"/>
    </source>
</evidence>
<dbReference type="NCBIfam" id="TIGR00830">
    <property type="entry name" value="PTBA"/>
    <property type="match status" value="1"/>
</dbReference>
<dbReference type="EMBL" id="JAIMFO010000005">
    <property type="protein sequence ID" value="MBY4797287.1"/>
    <property type="molecule type" value="Genomic_DNA"/>
</dbReference>
<proteinExistence type="predicted"/>
<protein>
    <submittedName>
        <fullName evidence="8">PTS glucose transporter subunit IIA</fullName>
    </submittedName>
</protein>
<accession>A0ABS7MJ56</accession>
<keyword evidence="6" id="KW-0418">Kinase</keyword>
<dbReference type="InterPro" id="IPR011055">
    <property type="entry name" value="Dup_hybrid_motif"/>
</dbReference>
<evidence type="ECO:0000256" key="4">
    <source>
        <dbReference type="ARBA" id="ARBA00022679"/>
    </source>
</evidence>